<dbReference type="eggNOG" id="ENOG5032RZI">
    <property type="taxonomic scope" value="Bacteria"/>
</dbReference>
<protein>
    <recommendedName>
        <fullName evidence="3">Roadblock/LC7 domain-containing protein</fullName>
    </recommendedName>
</protein>
<dbReference type="KEGG" id="opr:Ocepr_0347"/>
<dbReference type="AlphaFoldDB" id="E4U5Y6"/>
<reference evidence="2" key="1">
    <citation type="submission" date="2010-11" db="EMBL/GenBank/DDBJ databases">
        <title>The complete sequence of chromosome of Oceanithermus profundus DSM 14977.</title>
        <authorList>
            <consortium name="US DOE Joint Genome Institute (JGI-PGF)"/>
            <person name="Lucas S."/>
            <person name="Copeland A."/>
            <person name="Lapidus A."/>
            <person name="Bruce D."/>
            <person name="Goodwin L."/>
            <person name="Pitluck S."/>
            <person name="Kyrpides N."/>
            <person name="Mavromatis K."/>
            <person name="Pagani I."/>
            <person name="Ivanova N."/>
            <person name="Zhang X."/>
            <person name="Brettin T."/>
            <person name="Detter J.C."/>
            <person name="Tapia R."/>
            <person name="Han C."/>
            <person name="Land M."/>
            <person name="Hauser L."/>
            <person name="Markowitz V."/>
            <person name="Cheng J.-F."/>
            <person name="Hugenholtz P."/>
            <person name="Woyke T."/>
            <person name="Wu D."/>
            <person name="Tindall B."/>
            <person name="Faehnrich R."/>
            <person name="Brambilla E."/>
            <person name="Klenk H.-P."/>
            <person name="Eisen J.A."/>
        </authorList>
    </citation>
    <scope>NUCLEOTIDE SEQUENCE [LARGE SCALE GENOMIC DNA]</scope>
    <source>
        <strain evidence="2">DSM 14977 / NBRC 100410 / VKM B-2274 / 506</strain>
    </source>
</reference>
<gene>
    <name evidence="1" type="ordered locus">Ocepr_0347</name>
</gene>
<dbReference type="EMBL" id="CP002361">
    <property type="protein sequence ID" value="ADR35807.1"/>
    <property type="molecule type" value="Genomic_DNA"/>
</dbReference>
<evidence type="ECO:0000313" key="1">
    <source>
        <dbReference type="EMBL" id="ADR35807.1"/>
    </source>
</evidence>
<reference evidence="1 2" key="2">
    <citation type="journal article" date="2011" name="Stand. Genomic Sci.">
        <title>Complete genome sequence of Oceanithermus profundus type strain (506).</title>
        <authorList>
            <person name="Pati A."/>
            <person name="Zhang X."/>
            <person name="Lapidus A."/>
            <person name="Nolan M."/>
            <person name="Lucas S."/>
            <person name="Del Rio T.G."/>
            <person name="Tice H."/>
            <person name="Cheng J.F."/>
            <person name="Tapia R."/>
            <person name="Han C."/>
            <person name="Goodwin L."/>
            <person name="Pitluck S."/>
            <person name="Liolios K."/>
            <person name="Pagani I."/>
            <person name="Ivanova N."/>
            <person name="Mavromatis K."/>
            <person name="Chen A."/>
            <person name="Palaniappan K."/>
            <person name="Hauser L."/>
            <person name="Jeffries C.D."/>
            <person name="Brambilla E.M."/>
            <person name="Rohl A."/>
            <person name="Mwirichia R."/>
            <person name="Rohde M."/>
            <person name="Tindall B.J."/>
            <person name="Sikorski J."/>
            <person name="Wirth R."/>
            <person name="Goker M."/>
            <person name="Woyke T."/>
            <person name="Detter J.C."/>
            <person name="Bristow J."/>
            <person name="Eisen J.A."/>
            <person name="Markowitz V."/>
            <person name="Hugenholtz P."/>
            <person name="Kyrpides N.C."/>
            <person name="Klenk H.P."/>
            <person name="Land M."/>
        </authorList>
    </citation>
    <scope>NUCLEOTIDE SEQUENCE [LARGE SCALE GENOMIC DNA]</scope>
    <source>
        <strain evidence="2">DSM 14977 / NBRC 100410 / VKM B-2274 / 506</strain>
    </source>
</reference>
<name>E4U5Y6_OCEP5</name>
<dbReference type="STRING" id="670487.Ocepr_0347"/>
<proteinExistence type="predicted"/>
<dbReference type="Proteomes" id="UP000008722">
    <property type="component" value="Chromosome"/>
</dbReference>
<keyword evidence="2" id="KW-1185">Reference proteome</keyword>
<dbReference type="OrthoDB" id="25794at2"/>
<dbReference type="HOGENOM" id="CLU_112427_0_0_0"/>
<evidence type="ECO:0008006" key="3">
    <source>
        <dbReference type="Google" id="ProtNLM"/>
    </source>
</evidence>
<evidence type="ECO:0000313" key="2">
    <source>
        <dbReference type="Proteomes" id="UP000008722"/>
    </source>
</evidence>
<accession>E4U5Y6</accession>
<dbReference type="RefSeq" id="WP_013456977.1">
    <property type="nucleotide sequence ID" value="NC_014761.1"/>
</dbReference>
<organism evidence="1 2">
    <name type="scientific">Oceanithermus profundus (strain DSM 14977 / NBRC 100410 / VKM B-2274 / 506)</name>
    <dbReference type="NCBI Taxonomy" id="670487"/>
    <lineage>
        <taxon>Bacteria</taxon>
        <taxon>Thermotogati</taxon>
        <taxon>Deinococcota</taxon>
        <taxon>Deinococci</taxon>
        <taxon>Thermales</taxon>
        <taxon>Thermaceae</taxon>
        <taxon>Oceanithermus</taxon>
    </lineage>
</organism>
<sequence precursor="true">MPQIERLVVEALTEYASPVAAQNIMNRALRRAGVNPDAMGPEAWVRFVRGPLLAELQQVFPIQEPTGALRRVLRGLEEAAAARPQPAAPAPAPAAAGDRNTLILPRREVDLDRAEAREGLVNELAREEGVSGVLLQGPSYQEARLPGVEDLAPILGVVHSLLQKQKPYKLFYSVFQEGQVLVRPLGPALVALVAKREANLGRLLHVLNSYEAKGGQP</sequence>